<keyword evidence="2 6" id="KW-0805">Transcription regulation</keyword>
<dbReference type="InterPro" id="IPR000838">
    <property type="entry name" value="RNA_pol_sigma70_ECF_CS"/>
</dbReference>
<dbReference type="InterPro" id="IPR036388">
    <property type="entry name" value="WH-like_DNA-bd_sf"/>
</dbReference>
<gene>
    <name evidence="10" type="ORF">VO63_29015</name>
</gene>
<comment type="caution">
    <text evidence="10">The sequence shown here is derived from an EMBL/GenBank/DDBJ whole genome shotgun (WGS) entry which is preliminary data.</text>
</comment>
<feature type="region of interest" description="Disordered" evidence="7">
    <location>
        <begin position="1"/>
        <end position="34"/>
    </location>
</feature>
<proteinExistence type="inferred from homology"/>
<dbReference type="InterPro" id="IPR007630">
    <property type="entry name" value="RNA_pol_sigma70_r4"/>
</dbReference>
<evidence type="ECO:0000256" key="1">
    <source>
        <dbReference type="ARBA" id="ARBA00010641"/>
    </source>
</evidence>
<dbReference type="InterPro" id="IPR013325">
    <property type="entry name" value="RNA_pol_sigma_r2"/>
</dbReference>
<dbReference type="PANTHER" id="PTHR43133">
    <property type="entry name" value="RNA POLYMERASE ECF-TYPE SIGMA FACTO"/>
    <property type="match status" value="1"/>
</dbReference>
<dbReference type="AlphaFoldDB" id="A0A2P2GFZ9"/>
<dbReference type="GO" id="GO:0003677">
    <property type="term" value="F:DNA binding"/>
    <property type="evidence" value="ECO:0007669"/>
    <property type="project" value="UniProtKB-KW"/>
</dbReference>
<keyword evidence="11" id="KW-1185">Reference proteome</keyword>
<feature type="domain" description="RNA polymerase sigma-70 region 2" evidence="8">
    <location>
        <begin position="59"/>
        <end position="126"/>
    </location>
</feature>
<comment type="similarity">
    <text evidence="1 6">Belongs to the sigma-70 factor family. ECF subfamily.</text>
</comment>
<dbReference type="PROSITE" id="PS01063">
    <property type="entry name" value="SIGMA70_ECF"/>
    <property type="match status" value="1"/>
</dbReference>
<dbReference type="Gene3D" id="1.10.1740.10">
    <property type="match status" value="1"/>
</dbReference>
<dbReference type="InterPro" id="IPR039425">
    <property type="entry name" value="RNA_pol_sigma-70-like"/>
</dbReference>
<evidence type="ECO:0000256" key="2">
    <source>
        <dbReference type="ARBA" id="ARBA00023015"/>
    </source>
</evidence>
<evidence type="ECO:0000256" key="7">
    <source>
        <dbReference type="SAM" id="MobiDB-lite"/>
    </source>
</evidence>
<dbReference type="Pfam" id="PF04542">
    <property type="entry name" value="Sigma70_r2"/>
    <property type="match status" value="1"/>
</dbReference>
<accession>A0A2P2GFZ9</accession>
<dbReference type="Proteomes" id="UP000265325">
    <property type="component" value="Unassembled WGS sequence"/>
</dbReference>
<evidence type="ECO:0000256" key="6">
    <source>
        <dbReference type="RuleBase" id="RU000716"/>
    </source>
</evidence>
<evidence type="ECO:0000259" key="9">
    <source>
        <dbReference type="Pfam" id="PF04545"/>
    </source>
</evidence>
<dbReference type="GO" id="GO:0016987">
    <property type="term" value="F:sigma factor activity"/>
    <property type="evidence" value="ECO:0007669"/>
    <property type="project" value="UniProtKB-KW"/>
</dbReference>
<dbReference type="Gene3D" id="1.10.10.10">
    <property type="entry name" value="Winged helix-like DNA-binding domain superfamily/Winged helix DNA-binding domain"/>
    <property type="match status" value="1"/>
</dbReference>
<dbReference type="SUPFAM" id="SSF88946">
    <property type="entry name" value="Sigma2 domain of RNA polymerase sigma factors"/>
    <property type="match status" value="1"/>
</dbReference>
<sequence>MTAPRPTGATAPAPPTTVVHTDTATDTTTPVGAADDTATDDRIARGLVDGDEHCLAVAYQRWGRLVQTLAARALGDPREAEDVTQQVFVAAWRGRANFRPERGSLPAWITGIARRKIADALTARTRRIELAASLGASLERESQSHDEPERVLDRLVVTEELSRLPHVQRDVLELAFFADLTQTQIADRTGMPLGTVKSHARRGLQRMRRSLELAGAGMGR</sequence>
<keyword evidence="4 6" id="KW-0238">DNA-binding</keyword>
<evidence type="ECO:0000313" key="11">
    <source>
        <dbReference type="Proteomes" id="UP000265325"/>
    </source>
</evidence>
<dbReference type="PANTHER" id="PTHR43133:SF62">
    <property type="entry name" value="RNA POLYMERASE SIGMA FACTOR SIGZ"/>
    <property type="match status" value="1"/>
</dbReference>
<reference evidence="10 11" key="1">
    <citation type="submission" date="2015-05" db="EMBL/GenBank/DDBJ databases">
        <title>Draft Genome assembly of Streptomyces showdoensis.</title>
        <authorList>
            <person name="Thapa K.K."/>
            <person name="Metsa-Ketela M."/>
        </authorList>
    </citation>
    <scope>NUCLEOTIDE SEQUENCE [LARGE SCALE GENOMIC DNA]</scope>
    <source>
        <strain evidence="10 11">ATCC 15227</strain>
    </source>
</reference>
<name>A0A2P2GFZ9_STREW</name>
<evidence type="ECO:0000256" key="3">
    <source>
        <dbReference type="ARBA" id="ARBA00023082"/>
    </source>
</evidence>
<feature type="domain" description="RNA polymerase sigma-70 region 4" evidence="9">
    <location>
        <begin position="161"/>
        <end position="208"/>
    </location>
</feature>
<evidence type="ECO:0000256" key="4">
    <source>
        <dbReference type="ARBA" id="ARBA00023125"/>
    </source>
</evidence>
<dbReference type="OrthoDB" id="5243766at2"/>
<keyword evidence="5 6" id="KW-0804">Transcription</keyword>
<dbReference type="InterPro" id="IPR014284">
    <property type="entry name" value="RNA_pol_sigma-70_dom"/>
</dbReference>
<dbReference type="EMBL" id="LAQS01000059">
    <property type="protein sequence ID" value="KKZ70427.1"/>
    <property type="molecule type" value="Genomic_DNA"/>
</dbReference>
<dbReference type="RefSeq" id="WP_046911014.1">
    <property type="nucleotide sequence ID" value="NZ_BAAAXG010000024.1"/>
</dbReference>
<dbReference type="NCBIfam" id="TIGR02937">
    <property type="entry name" value="sigma70-ECF"/>
    <property type="match status" value="1"/>
</dbReference>
<protein>
    <recommendedName>
        <fullName evidence="6">RNA polymerase sigma factor</fullName>
    </recommendedName>
</protein>
<evidence type="ECO:0000259" key="8">
    <source>
        <dbReference type="Pfam" id="PF04542"/>
    </source>
</evidence>
<dbReference type="InterPro" id="IPR007627">
    <property type="entry name" value="RNA_pol_sigma70_r2"/>
</dbReference>
<dbReference type="CDD" id="cd06171">
    <property type="entry name" value="Sigma70_r4"/>
    <property type="match status" value="1"/>
</dbReference>
<evidence type="ECO:0000313" key="10">
    <source>
        <dbReference type="EMBL" id="KKZ70427.1"/>
    </source>
</evidence>
<dbReference type="SUPFAM" id="SSF88659">
    <property type="entry name" value="Sigma3 and sigma4 domains of RNA polymerase sigma factors"/>
    <property type="match status" value="1"/>
</dbReference>
<dbReference type="GO" id="GO:0006352">
    <property type="term" value="P:DNA-templated transcription initiation"/>
    <property type="evidence" value="ECO:0007669"/>
    <property type="project" value="InterPro"/>
</dbReference>
<dbReference type="Pfam" id="PF04545">
    <property type="entry name" value="Sigma70_r4"/>
    <property type="match status" value="1"/>
</dbReference>
<keyword evidence="3 6" id="KW-0731">Sigma factor</keyword>
<organism evidence="10 11">
    <name type="scientific">Streptomyces showdoensis</name>
    <dbReference type="NCBI Taxonomy" id="68268"/>
    <lineage>
        <taxon>Bacteria</taxon>
        <taxon>Bacillati</taxon>
        <taxon>Actinomycetota</taxon>
        <taxon>Actinomycetes</taxon>
        <taxon>Kitasatosporales</taxon>
        <taxon>Streptomycetaceae</taxon>
        <taxon>Streptomyces</taxon>
    </lineage>
</organism>
<dbReference type="InterPro" id="IPR013324">
    <property type="entry name" value="RNA_pol_sigma_r3/r4-like"/>
</dbReference>
<evidence type="ECO:0000256" key="5">
    <source>
        <dbReference type="ARBA" id="ARBA00023163"/>
    </source>
</evidence>